<keyword evidence="3" id="KW-1185">Reference proteome</keyword>
<keyword evidence="1" id="KW-1133">Transmembrane helix</keyword>
<evidence type="ECO:0000256" key="1">
    <source>
        <dbReference type="SAM" id="Phobius"/>
    </source>
</evidence>
<dbReference type="STRING" id="1443111.Z949_2367"/>
<reference evidence="2 3" key="1">
    <citation type="submission" date="2018-09" db="EMBL/GenBank/DDBJ databases">
        <title>Genomic Encyclopedia of Archaeal and Bacterial Type Strains, Phase II (KMG-II): from individual species to whole genera.</title>
        <authorList>
            <person name="Goeker M."/>
        </authorList>
    </citation>
    <scope>NUCLEOTIDE SEQUENCE [LARGE SCALE GENOMIC DNA]</scope>
    <source>
        <strain evidence="2 3">DSM 11458</strain>
    </source>
</reference>
<gene>
    <name evidence="2" type="ORF">C8N30_0404</name>
</gene>
<comment type="caution">
    <text evidence="2">The sequence shown here is derived from an EMBL/GenBank/DDBJ whole genome shotgun (WGS) entry which is preliminary data.</text>
</comment>
<keyword evidence="1" id="KW-0472">Membrane</keyword>
<protein>
    <recommendedName>
        <fullName evidence="4">TadE-like protein</fullName>
    </recommendedName>
</protein>
<sequence>MITRLKNHLSRFRKEDSGAVYTLEFVIMLPLLFVTFAFGVELTTHSNRQFQLDHGLEVTTRAIRLNTAAQFTHDNLKQQICINSGGLPNCEERIRLEMVPVNPRSFVGLPALPDCTNAPHPVTPVRGWSLGQQHELMLLRACYKFSPVFGALGLGQLLGTDDKGLGTMVSMSAFVQEPR</sequence>
<dbReference type="EMBL" id="RAQK01000001">
    <property type="protein sequence ID" value="RKE95860.1"/>
    <property type="molecule type" value="Genomic_DNA"/>
</dbReference>
<keyword evidence="1" id="KW-0812">Transmembrane</keyword>
<evidence type="ECO:0008006" key="4">
    <source>
        <dbReference type="Google" id="ProtNLM"/>
    </source>
</evidence>
<feature type="transmembrane region" description="Helical" evidence="1">
    <location>
        <begin position="21"/>
        <end position="40"/>
    </location>
</feature>
<dbReference type="Proteomes" id="UP000284407">
    <property type="component" value="Unassembled WGS sequence"/>
</dbReference>
<dbReference type="OrthoDB" id="7907064at2"/>
<proteinExistence type="predicted"/>
<name>A0A420DNS6_9RHOB</name>
<evidence type="ECO:0000313" key="2">
    <source>
        <dbReference type="EMBL" id="RKE95860.1"/>
    </source>
</evidence>
<accession>A0A420DNS6</accession>
<dbReference type="AlphaFoldDB" id="A0A420DNS6"/>
<organism evidence="2 3">
    <name type="scientific">Sulfitobacter guttiformis</name>
    <dbReference type="NCBI Taxonomy" id="74349"/>
    <lineage>
        <taxon>Bacteria</taxon>
        <taxon>Pseudomonadati</taxon>
        <taxon>Pseudomonadota</taxon>
        <taxon>Alphaproteobacteria</taxon>
        <taxon>Rhodobacterales</taxon>
        <taxon>Roseobacteraceae</taxon>
        <taxon>Sulfitobacter</taxon>
    </lineage>
</organism>
<dbReference type="RefSeq" id="WP_025062818.1">
    <property type="nucleotide sequence ID" value="NZ_RAQK01000001.1"/>
</dbReference>
<evidence type="ECO:0000313" key="3">
    <source>
        <dbReference type="Proteomes" id="UP000284407"/>
    </source>
</evidence>